<evidence type="ECO:0000313" key="3">
    <source>
        <dbReference type="Proteomes" id="UP000307440"/>
    </source>
</evidence>
<dbReference type="Proteomes" id="UP000307440">
    <property type="component" value="Unassembled WGS sequence"/>
</dbReference>
<protein>
    <recommendedName>
        <fullName evidence="4">F-box domain-containing protein</fullName>
    </recommendedName>
</protein>
<dbReference type="EMBL" id="ML210241">
    <property type="protein sequence ID" value="TFK22429.1"/>
    <property type="molecule type" value="Genomic_DNA"/>
</dbReference>
<evidence type="ECO:0000313" key="2">
    <source>
        <dbReference type="EMBL" id="TFK22429.1"/>
    </source>
</evidence>
<feature type="region of interest" description="Disordered" evidence="1">
    <location>
        <begin position="254"/>
        <end position="274"/>
    </location>
</feature>
<keyword evidence="3" id="KW-1185">Reference proteome</keyword>
<evidence type="ECO:0008006" key="4">
    <source>
        <dbReference type="Google" id="ProtNLM"/>
    </source>
</evidence>
<reference evidence="2 3" key="1">
    <citation type="journal article" date="2019" name="Nat. Ecol. Evol.">
        <title>Megaphylogeny resolves global patterns of mushroom evolution.</title>
        <authorList>
            <person name="Varga T."/>
            <person name="Krizsan K."/>
            <person name="Foldi C."/>
            <person name="Dima B."/>
            <person name="Sanchez-Garcia M."/>
            <person name="Sanchez-Ramirez S."/>
            <person name="Szollosi G.J."/>
            <person name="Szarkandi J.G."/>
            <person name="Papp V."/>
            <person name="Albert L."/>
            <person name="Andreopoulos W."/>
            <person name="Angelini C."/>
            <person name="Antonin V."/>
            <person name="Barry K.W."/>
            <person name="Bougher N.L."/>
            <person name="Buchanan P."/>
            <person name="Buyck B."/>
            <person name="Bense V."/>
            <person name="Catcheside P."/>
            <person name="Chovatia M."/>
            <person name="Cooper J."/>
            <person name="Damon W."/>
            <person name="Desjardin D."/>
            <person name="Finy P."/>
            <person name="Geml J."/>
            <person name="Haridas S."/>
            <person name="Hughes K."/>
            <person name="Justo A."/>
            <person name="Karasinski D."/>
            <person name="Kautmanova I."/>
            <person name="Kiss B."/>
            <person name="Kocsube S."/>
            <person name="Kotiranta H."/>
            <person name="LaButti K.M."/>
            <person name="Lechner B.E."/>
            <person name="Liimatainen K."/>
            <person name="Lipzen A."/>
            <person name="Lukacs Z."/>
            <person name="Mihaltcheva S."/>
            <person name="Morgado L.N."/>
            <person name="Niskanen T."/>
            <person name="Noordeloos M.E."/>
            <person name="Ohm R.A."/>
            <person name="Ortiz-Santana B."/>
            <person name="Ovrebo C."/>
            <person name="Racz N."/>
            <person name="Riley R."/>
            <person name="Savchenko A."/>
            <person name="Shiryaev A."/>
            <person name="Soop K."/>
            <person name="Spirin V."/>
            <person name="Szebenyi C."/>
            <person name="Tomsovsky M."/>
            <person name="Tulloss R.E."/>
            <person name="Uehling J."/>
            <person name="Grigoriev I.V."/>
            <person name="Vagvolgyi C."/>
            <person name="Papp T."/>
            <person name="Martin F.M."/>
            <person name="Miettinen O."/>
            <person name="Hibbett D.S."/>
            <person name="Nagy L.G."/>
        </authorList>
    </citation>
    <scope>NUCLEOTIDE SEQUENCE [LARGE SCALE GENOMIC DNA]</scope>
    <source>
        <strain evidence="2 3">CBS 121175</strain>
    </source>
</reference>
<accession>A0A5C3KPL3</accession>
<sequence>MPLPLPSLNFTTAFRSSGALTALFEALLEGDNLKDLLHVSLLSRSISARALDVLWRDMDAVAPLLRILEAASCKSVIQSESSKDLIFVDQPSEQALKRLYRYSSRIRNMVIKNDTMKAVPISTLFRLSQVCHPQPQLFTLLQSLRIEATDSECLSSLFLFLSPSLENVEVHGDPNIQPTLQSFIMSLANVENRSLKTVALKGPSSKPVLETFTRCYGLERLELGPTLWDEHWVASLGKHNRNLTSFTMELKESNAIASEETGQGDSRSSEKSLGETWHLGSPTVPYQSNQLWPGAGPRKARPTLIFPALKVLVVTGPSEKLRVIISLLGVTSGIEDISLCPIAVTISKGMIHIDDLLFGWCSSESKKRYAKKEFGALYIDIDEIAQWVDCTERTLEAIGMFGSTMKRISLSWRYSEAFPAVLLRLKGMFPIHPPELTPGILTSLSTLSALQILEIGNWSIPHDRLFEEVVFVLRNLREVILPVDSANGPGIGLEMLASVAQNCLQLVRLEVNITIPSIIPHYTPPAATSARRRRRHGLRVLSTGEWIKDVKQKDNDQTRPLSVARYINGLFPMLQEFSGKGEWEYVSEILQMLRDSRDY</sequence>
<dbReference type="OrthoDB" id="3543113at2759"/>
<evidence type="ECO:0000256" key="1">
    <source>
        <dbReference type="SAM" id="MobiDB-lite"/>
    </source>
</evidence>
<dbReference type="AlphaFoldDB" id="A0A5C3KPL3"/>
<organism evidence="2 3">
    <name type="scientific">Coprinopsis marcescibilis</name>
    <name type="common">Agaric fungus</name>
    <name type="synonym">Psathyrella marcescibilis</name>
    <dbReference type="NCBI Taxonomy" id="230819"/>
    <lineage>
        <taxon>Eukaryota</taxon>
        <taxon>Fungi</taxon>
        <taxon>Dikarya</taxon>
        <taxon>Basidiomycota</taxon>
        <taxon>Agaricomycotina</taxon>
        <taxon>Agaricomycetes</taxon>
        <taxon>Agaricomycetidae</taxon>
        <taxon>Agaricales</taxon>
        <taxon>Agaricineae</taxon>
        <taxon>Psathyrellaceae</taxon>
        <taxon>Coprinopsis</taxon>
    </lineage>
</organism>
<gene>
    <name evidence="2" type="ORF">FA15DRAFT_671551</name>
</gene>
<proteinExistence type="predicted"/>
<name>A0A5C3KPL3_COPMA</name>